<reference evidence="2 3" key="1">
    <citation type="submission" date="2019-03" db="EMBL/GenBank/DDBJ databases">
        <title>Single cell metagenomics reveals metabolic interactions within the superorganism composed of flagellate Streblomastix strix and complex community of Bacteroidetes bacteria on its surface.</title>
        <authorList>
            <person name="Treitli S.C."/>
            <person name="Kolisko M."/>
            <person name="Husnik F."/>
            <person name="Keeling P."/>
            <person name="Hampl V."/>
        </authorList>
    </citation>
    <scope>NUCLEOTIDE SEQUENCE [LARGE SCALE GENOMIC DNA]</scope>
    <source>
        <strain evidence="2">ST1C</strain>
    </source>
</reference>
<dbReference type="EMBL" id="SNRW01018859">
    <property type="protein sequence ID" value="KAA6366931.1"/>
    <property type="molecule type" value="Genomic_DNA"/>
</dbReference>
<dbReference type="Proteomes" id="UP000324800">
    <property type="component" value="Unassembled WGS sequence"/>
</dbReference>
<feature type="region of interest" description="Disordered" evidence="1">
    <location>
        <begin position="66"/>
        <end position="87"/>
    </location>
</feature>
<feature type="compositionally biased region" description="Basic and acidic residues" evidence="1">
    <location>
        <begin position="70"/>
        <end position="87"/>
    </location>
</feature>
<name>A0A5J4UAK3_9EUKA</name>
<sequence length="87" mass="10105">MWVTSSEMQCRVMEHHLQKGELTSPTLRNCVALPLKRSVHTEIGEEMEEQLLNFGTSCTRCECDPNGSIERMHQNDKKKQNKEPRPH</sequence>
<protein>
    <submittedName>
        <fullName evidence="2">Uncharacterized protein</fullName>
    </submittedName>
</protein>
<dbReference type="AlphaFoldDB" id="A0A5J4UAK3"/>
<gene>
    <name evidence="2" type="ORF">EZS28_037543</name>
</gene>
<comment type="caution">
    <text evidence="2">The sequence shown here is derived from an EMBL/GenBank/DDBJ whole genome shotgun (WGS) entry which is preliminary data.</text>
</comment>
<organism evidence="2 3">
    <name type="scientific">Streblomastix strix</name>
    <dbReference type="NCBI Taxonomy" id="222440"/>
    <lineage>
        <taxon>Eukaryota</taxon>
        <taxon>Metamonada</taxon>
        <taxon>Preaxostyla</taxon>
        <taxon>Oxymonadida</taxon>
        <taxon>Streblomastigidae</taxon>
        <taxon>Streblomastix</taxon>
    </lineage>
</organism>
<accession>A0A5J4UAK3</accession>
<evidence type="ECO:0000313" key="2">
    <source>
        <dbReference type="EMBL" id="KAA6366931.1"/>
    </source>
</evidence>
<evidence type="ECO:0000256" key="1">
    <source>
        <dbReference type="SAM" id="MobiDB-lite"/>
    </source>
</evidence>
<proteinExistence type="predicted"/>
<evidence type="ECO:0000313" key="3">
    <source>
        <dbReference type="Proteomes" id="UP000324800"/>
    </source>
</evidence>